<proteinExistence type="predicted"/>
<sequence length="208" mass="22751">MVIEESLAERFGLPQETTEICTMSGIGGHIECFKSHILHMKIGTSYGEVINMKIQTKTVVTNGFSSVNLSPVDIEILKENNVCLANSKLRRESQTPNVLVGLDYYHELVTGLSHLMKTPSGLHIAKTVFGAAIYGKGAVHTGNKTDTLLCYGLTAVHESIEQDTILNSRPLTKCDTDVITKLLPLSIDLLQGNIRYSNPNGSALHERT</sequence>
<protein>
    <submittedName>
        <fullName evidence="1">Uncharacterized protein</fullName>
    </submittedName>
</protein>
<keyword evidence="2" id="KW-1185">Reference proteome</keyword>
<dbReference type="EMBL" id="JAVFWL010000001">
    <property type="protein sequence ID" value="KAK6729968.1"/>
    <property type="molecule type" value="Genomic_DNA"/>
</dbReference>
<accession>A0ABR1BX44</accession>
<dbReference type="Proteomes" id="UP001303046">
    <property type="component" value="Unassembled WGS sequence"/>
</dbReference>
<name>A0ABR1BX44_NECAM</name>
<evidence type="ECO:0000313" key="1">
    <source>
        <dbReference type="EMBL" id="KAK6729968.1"/>
    </source>
</evidence>
<organism evidence="1 2">
    <name type="scientific">Necator americanus</name>
    <name type="common">Human hookworm</name>
    <dbReference type="NCBI Taxonomy" id="51031"/>
    <lineage>
        <taxon>Eukaryota</taxon>
        <taxon>Metazoa</taxon>
        <taxon>Ecdysozoa</taxon>
        <taxon>Nematoda</taxon>
        <taxon>Chromadorea</taxon>
        <taxon>Rhabditida</taxon>
        <taxon>Rhabditina</taxon>
        <taxon>Rhabditomorpha</taxon>
        <taxon>Strongyloidea</taxon>
        <taxon>Ancylostomatidae</taxon>
        <taxon>Bunostominae</taxon>
        <taxon>Necator</taxon>
    </lineage>
</organism>
<reference evidence="1 2" key="1">
    <citation type="submission" date="2023-08" db="EMBL/GenBank/DDBJ databases">
        <title>A Necator americanus chromosomal reference genome.</title>
        <authorList>
            <person name="Ilik V."/>
            <person name="Petrzelkova K.J."/>
            <person name="Pardy F."/>
            <person name="Fuh T."/>
            <person name="Niatou-Singa F.S."/>
            <person name="Gouil Q."/>
            <person name="Baker L."/>
            <person name="Ritchie M.E."/>
            <person name="Jex A.R."/>
            <person name="Gazzola D."/>
            <person name="Li H."/>
            <person name="Toshio Fujiwara R."/>
            <person name="Zhan B."/>
            <person name="Aroian R.V."/>
            <person name="Pafco B."/>
            <person name="Schwarz E.M."/>
        </authorList>
    </citation>
    <scope>NUCLEOTIDE SEQUENCE [LARGE SCALE GENOMIC DNA]</scope>
    <source>
        <strain evidence="1 2">Aroian</strain>
        <tissue evidence="1">Whole animal</tissue>
    </source>
</reference>
<gene>
    <name evidence="1" type="primary">Necator_chrI.g2927</name>
    <name evidence="1" type="ORF">RB195_006798</name>
</gene>
<evidence type="ECO:0000313" key="2">
    <source>
        <dbReference type="Proteomes" id="UP001303046"/>
    </source>
</evidence>
<comment type="caution">
    <text evidence="1">The sequence shown here is derived from an EMBL/GenBank/DDBJ whole genome shotgun (WGS) entry which is preliminary data.</text>
</comment>